<protein>
    <submittedName>
        <fullName evidence="3">Uncharacterized protein</fullName>
    </submittedName>
</protein>
<feature type="coiled-coil region" evidence="1">
    <location>
        <begin position="141"/>
        <end position="184"/>
    </location>
</feature>
<gene>
    <name evidence="3" type="ORF">C6Y28_10785</name>
</gene>
<evidence type="ECO:0000313" key="3">
    <source>
        <dbReference type="EMBL" id="AVO28073.1"/>
    </source>
</evidence>
<dbReference type="AlphaFoldDB" id="A0A2S0M9G2"/>
<dbReference type="EMBL" id="CP027569">
    <property type="protein sequence ID" value="AVO28073.1"/>
    <property type="molecule type" value="Genomic_DNA"/>
</dbReference>
<dbReference type="Proteomes" id="UP000238358">
    <property type="component" value="Chromosome"/>
</dbReference>
<keyword evidence="1" id="KW-0175">Coiled coil</keyword>
<feature type="region of interest" description="Disordered" evidence="2">
    <location>
        <begin position="1"/>
        <end position="108"/>
    </location>
</feature>
<organism evidence="3 4">
    <name type="scientific">Megasphaera elsdenii</name>
    <dbReference type="NCBI Taxonomy" id="907"/>
    <lineage>
        <taxon>Bacteria</taxon>
        <taxon>Bacillati</taxon>
        <taxon>Bacillota</taxon>
        <taxon>Negativicutes</taxon>
        <taxon>Veillonellales</taxon>
        <taxon>Veillonellaceae</taxon>
        <taxon>Megasphaera</taxon>
    </lineage>
</organism>
<evidence type="ECO:0000256" key="1">
    <source>
        <dbReference type="SAM" id="Coils"/>
    </source>
</evidence>
<evidence type="ECO:0000313" key="4">
    <source>
        <dbReference type="Proteomes" id="UP000238358"/>
    </source>
</evidence>
<proteinExistence type="predicted"/>
<name>A0A2S0M9G2_MEGEL</name>
<reference evidence="3 4" key="1">
    <citation type="journal article" date="2018" name="Genome Announc.">
        <title>Complete genomes of two Megasphaera elsdenii strains, NCIMB 702410 and ATCC 25940.</title>
        <authorList>
            <person name="Hatmaker E.A."/>
            <person name="O'Dell K."/>
            <person name="Riley L.A."/>
            <person name="Klingeman D.M."/>
            <person name="Guss A.M."/>
        </authorList>
    </citation>
    <scope>NUCLEOTIDE SEQUENCE [LARGE SCALE GENOMIC DNA]</scope>
    <source>
        <strain evidence="3 4">NCIMB702410</strain>
    </source>
</reference>
<feature type="compositionally biased region" description="Low complexity" evidence="2">
    <location>
        <begin position="78"/>
        <end position="99"/>
    </location>
</feature>
<evidence type="ECO:0000256" key="2">
    <source>
        <dbReference type="SAM" id="MobiDB-lite"/>
    </source>
</evidence>
<feature type="compositionally biased region" description="Polar residues" evidence="2">
    <location>
        <begin position="15"/>
        <end position="35"/>
    </location>
</feature>
<accession>A0A2S0M9G2</accession>
<sequence>MLNFNLQLFAEGETTDVSTATTTNENVAGTAQEPQPESLYLVTDPRTGRKSISSAKPEPTEPVETKTDEPPAQDEPESQPTEPTEPTETQPAEPAATEPAVEKQPEPLINTEPYTLDELNTAIAQGNVNESRIPQQYQLQYAQYQQEQARRQQQYQQQQQALQMQAQQQQLEQQKRMFADIDKAATDQAMKALGITQDDIDTAEYSDDDAVKQKVAHFNIAKSYYKEQLIGAIQQQQMRTQAAQNEQRAIYQSIVDFTQQKQAEEPHFADINQLMGSYYQTMPYKDAAVIGDAIKALQGGNINPTQCKVLEGYYDKCRTAYYAKANDLTKQPKKVPVPKVEQPGTGAKAPAKPIDFTQMRNMTVRERRAFIAGLSGR</sequence>